<dbReference type="RefSeq" id="WP_203656225.1">
    <property type="nucleotide sequence ID" value="NZ_BAAAZM010000041.1"/>
</dbReference>
<reference evidence="2" key="1">
    <citation type="submission" date="2021-01" db="EMBL/GenBank/DDBJ databases">
        <title>Whole genome shotgun sequence of Actinocatenispora rupis NBRC 107355.</title>
        <authorList>
            <person name="Komaki H."/>
            <person name="Tamura T."/>
        </authorList>
    </citation>
    <scope>NUCLEOTIDE SEQUENCE</scope>
    <source>
        <strain evidence="2">NBRC 107355</strain>
    </source>
</reference>
<proteinExistence type="predicted"/>
<feature type="compositionally biased region" description="Low complexity" evidence="1">
    <location>
        <begin position="32"/>
        <end position="51"/>
    </location>
</feature>
<feature type="region of interest" description="Disordered" evidence="1">
    <location>
        <begin position="19"/>
        <end position="51"/>
    </location>
</feature>
<keyword evidence="3" id="KW-1185">Reference proteome</keyword>
<comment type="caution">
    <text evidence="2">The sequence shown here is derived from an EMBL/GenBank/DDBJ whole genome shotgun (WGS) entry which is preliminary data.</text>
</comment>
<sequence>MTALAAALLLAAGCGPVVGRQQSEGRQTPEVSPSRTPSPSASAAPSATATPGVPGPDFCAVSLPAAWRQHLTAGRIPVRPGESLTVHAVGDDGSTAVADSRLGDTRTVLFLRGGSRQDVLRMAGQDQLYGAGFDGRYLVFSVSHDPADLAAWTLYAWDSTTAAPPRMLARNAVDDAGHPAPGPMLYPVISDGVAAWTAGRPDGTTELHRYTLLTGDDQVVRAGHPGTPFLFGGDLVWPESPKPDALTALHAVAMETGTPAALPGALAAVRGPAFIAGTGDAAAWVDADVHSLWVWRPTWPRPVRALRVAEGRNLQWVRVAGDLVTWDDGTAQFGADLRTGSYAQLTPRYGYTVADGDALAVGYAPASKTDDGAPPTLVRVSDLPPLPGCA</sequence>
<feature type="compositionally biased region" description="Polar residues" evidence="1">
    <location>
        <begin position="20"/>
        <end position="31"/>
    </location>
</feature>
<protein>
    <submittedName>
        <fullName evidence="2">Uncharacterized protein</fullName>
    </submittedName>
</protein>
<gene>
    <name evidence="2" type="ORF">Aru02nite_16380</name>
</gene>
<dbReference type="Proteomes" id="UP000612808">
    <property type="component" value="Unassembled WGS sequence"/>
</dbReference>
<organism evidence="2 3">
    <name type="scientific">Actinocatenispora rupis</name>
    <dbReference type="NCBI Taxonomy" id="519421"/>
    <lineage>
        <taxon>Bacteria</taxon>
        <taxon>Bacillati</taxon>
        <taxon>Actinomycetota</taxon>
        <taxon>Actinomycetes</taxon>
        <taxon>Micromonosporales</taxon>
        <taxon>Micromonosporaceae</taxon>
        <taxon>Actinocatenispora</taxon>
    </lineage>
</organism>
<name>A0A8J3J617_9ACTN</name>
<evidence type="ECO:0000313" key="3">
    <source>
        <dbReference type="Proteomes" id="UP000612808"/>
    </source>
</evidence>
<dbReference type="EMBL" id="BOMB01000009">
    <property type="protein sequence ID" value="GID10749.1"/>
    <property type="molecule type" value="Genomic_DNA"/>
</dbReference>
<feature type="region of interest" description="Disordered" evidence="1">
    <location>
        <begin position="367"/>
        <end position="390"/>
    </location>
</feature>
<accession>A0A8J3J617</accession>
<evidence type="ECO:0000313" key="2">
    <source>
        <dbReference type="EMBL" id="GID10749.1"/>
    </source>
</evidence>
<evidence type="ECO:0000256" key="1">
    <source>
        <dbReference type="SAM" id="MobiDB-lite"/>
    </source>
</evidence>
<dbReference type="AlphaFoldDB" id="A0A8J3J617"/>